<accession>A0A238ZYR1</accession>
<reference evidence="2" key="1">
    <citation type="submission" date="2017-06" db="EMBL/GenBank/DDBJ databases">
        <authorList>
            <person name="Varghese N."/>
            <person name="Submissions S."/>
        </authorList>
    </citation>
    <scope>NUCLEOTIDE SEQUENCE [LARGE SCALE GENOMIC DNA]</scope>
    <source>
        <strain evidence="2">CIP 108523</strain>
    </source>
</reference>
<organism evidence="1 2">
    <name type="scientific">Pseudomonas segetis</name>
    <dbReference type="NCBI Taxonomy" id="298908"/>
    <lineage>
        <taxon>Bacteria</taxon>
        <taxon>Pseudomonadati</taxon>
        <taxon>Pseudomonadota</taxon>
        <taxon>Gammaproteobacteria</taxon>
        <taxon>Pseudomonadales</taxon>
        <taxon>Pseudomonadaceae</taxon>
        <taxon>Pseudomonas</taxon>
    </lineage>
</organism>
<evidence type="ECO:0000313" key="1">
    <source>
        <dbReference type="EMBL" id="SNR88450.1"/>
    </source>
</evidence>
<name>A0A238ZYR1_9PSED</name>
<sequence>MNQTPLPPLPVNASRRELRKAMLRMRLEMHRQELRHETLVMLEPLRKAKSFGGQLAGGDSSLWITGGAVLLAGLGLKKSNWRRWIKIALIALPLLRRSPPRQQPPANH</sequence>
<proteinExistence type="predicted"/>
<dbReference type="RefSeq" id="WP_089358846.1">
    <property type="nucleotide sequence ID" value="NZ_FZOG01000001.1"/>
</dbReference>
<dbReference type="EMBL" id="FZOG01000001">
    <property type="protein sequence ID" value="SNR88450.1"/>
    <property type="molecule type" value="Genomic_DNA"/>
</dbReference>
<evidence type="ECO:0000313" key="2">
    <source>
        <dbReference type="Proteomes" id="UP000242915"/>
    </source>
</evidence>
<keyword evidence="2" id="KW-1185">Reference proteome</keyword>
<dbReference type="AlphaFoldDB" id="A0A238ZYR1"/>
<protein>
    <recommendedName>
        <fullName evidence="3">YqjK-like protein</fullName>
    </recommendedName>
</protein>
<evidence type="ECO:0008006" key="3">
    <source>
        <dbReference type="Google" id="ProtNLM"/>
    </source>
</evidence>
<dbReference type="Proteomes" id="UP000242915">
    <property type="component" value="Unassembled WGS sequence"/>
</dbReference>
<gene>
    <name evidence="1" type="ORF">SAMN05216255_0791</name>
</gene>